<organism evidence="1 2">
    <name type="scientific">Trichonephila clavipes</name>
    <name type="common">Golden silk orbweaver</name>
    <name type="synonym">Nephila clavipes</name>
    <dbReference type="NCBI Taxonomy" id="2585209"/>
    <lineage>
        <taxon>Eukaryota</taxon>
        <taxon>Metazoa</taxon>
        <taxon>Ecdysozoa</taxon>
        <taxon>Arthropoda</taxon>
        <taxon>Chelicerata</taxon>
        <taxon>Arachnida</taxon>
        <taxon>Araneae</taxon>
        <taxon>Araneomorphae</taxon>
        <taxon>Entelegynae</taxon>
        <taxon>Araneoidea</taxon>
        <taxon>Nephilidae</taxon>
        <taxon>Trichonephila</taxon>
    </lineage>
</organism>
<proteinExistence type="predicted"/>
<name>A0A8X6RCJ5_TRICX</name>
<dbReference type="Proteomes" id="UP000887159">
    <property type="component" value="Unassembled WGS sequence"/>
</dbReference>
<gene>
    <name evidence="1" type="ORF">TNCV_2151851</name>
</gene>
<sequence>MKSSTPVLAPLSKLPHHDNGRNLCPNSCYLAFLHQNFQLHFPNCGYVTLNGGQACCSKSVSSELAEFVDSTHRPSIAAVDKEESRMHFAHQLSE</sequence>
<evidence type="ECO:0000313" key="1">
    <source>
        <dbReference type="EMBL" id="GFX87132.1"/>
    </source>
</evidence>
<dbReference type="EMBL" id="BMAU01021022">
    <property type="protein sequence ID" value="GFX87132.1"/>
    <property type="molecule type" value="Genomic_DNA"/>
</dbReference>
<comment type="caution">
    <text evidence="1">The sequence shown here is derived from an EMBL/GenBank/DDBJ whole genome shotgun (WGS) entry which is preliminary data.</text>
</comment>
<dbReference type="AlphaFoldDB" id="A0A8X6RCJ5"/>
<protein>
    <submittedName>
        <fullName evidence="1">Uncharacterized protein</fullName>
    </submittedName>
</protein>
<reference evidence="1" key="1">
    <citation type="submission" date="2020-08" db="EMBL/GenBank/DDBJ databases">
        <title>Multicomponent nature underlies the extraordinary mechanical properties of spider dragline silk.</title>
        <authorList>
            <person name="Kono N."/>
            <person name="Nakamura H."/>
            <person name="Mori M."/>
            <person name="Yoshida Y."/>
            <person name="Ohtoshi R."/>
            <person name="Malay A.D."/>
            <person name="Moran D.A.P."/>
            <person name="Tomita M."/>
            <person name="Numata K."/>
            <person name="Arakawa K."/>
        </authorList>
    </citation>
    <scope>NUCLEOTIDE SEQUENCE</scope>
</reference>
<evidence type="ECO:0000313" key="2">
    <source>
        <dbReference type="Proteomes" id="UP000887159"/>
    </source>
</evidence>
<keyword evidence="2" id="KW-1185">Reference proteome</keyword>
<accession>A0A8X6RCJ5</accession>